<feature type="domain" description="RCK N-terminal" evidence="7">
    <location>
        <begin position="1"/>
        <end position="123"/>
    </location>
</feature>
<evidence type="ECO:0000256" key="3">
    <source>
        <dbReference type="ARBA" id="ARBA00022538"/>
    </source>
</evidence>
<dbReference type="NCBIfam" id="NF007039">
    <property type="entry name" value="PRK09496.3-2"/>
    <property type="match status" value="1"/>
</dbReference>
<dbReference type="InterPro" id="IPR006037">
    <property type="entry name" value="RCK_C"/>
</dbReference>
<dbReference type="InterPro" id="IPR036291">
    <property type="entry name" value="NAD(P)-bd_dom_sf"/>
</dbReference>
<dbReference type="PROSITE" id="PS51202">
    <property type="entry name" value="RCK_C"/>
    <property type="match status" value="2"/>
</dbReference>
<dbReference type="FunFam" id="3.40.50.720:FF:000042">
    <property type="entry name" value="Trk system potassium transporter TrkA"/>
    <property type="match status" value="1"/>
</dbReference>
<feature type="domain" description="RCK C-terminal" evidence="8">
    <location>
        <begin position="143"/>
        <end position="228"/>
    </location>
</feature>
<evidence type="ECO:0000256" key="5">
    <source>
        <dbReference type="ARBA" id="ARBA00023027"/>
    </source>
</evidence>
<dbReference type="NCBIfam" id="NF007030">
    <property type="entry name" value="PRK09496.1-1"/>
    <property type="match status" value="1"/>
</dbReference>
<name>A0A345Y8W3_9NEIS</name>
<keyword evidence="2" id="KW-0813">Transport</keyword>
<dbReference type="PANTHER" id="PTHR43833">
    <property type="entry name" value="POTASSIUM CHANNEL PROTEIN 2-RELATED-RELATED"/>
    <property type="match status" value="1"/>
</dbReference>
<evidence type="ECO:0000256" key="6">
    <source>
        <dbReference type="ARBA" id="ARBA00023065"/>
    </source>
</evidence>
<evidence type="ECO:0000259" key="7">
    <source>
        <dbReference type="PROSITE" id="PS51201"/>
    </source>
</evidence>
<dbReference type="Proteomes" id="UP000254537">
    <property type="component" value="Chromosome"/>
</dbReference>
<dbReference type="Gene3D" id="3.30.70.1450">
    <property type="entry name" value="Regulator of K+ conductance, C-terminal domain"/>
    <property type="match status" value="2"/>
</dbReference>
<dbReference type="PROSITE" id="PS51201">
    <property type="entry name" value="RCK_N"/>
    <property type="match status" value="2"/>
</dbReference>
<feature type="domain" description="RCK N-terminal" evidence="7">
    <location>
        <begin position="233"/>
        <end position="349"/>
    </location>
</feature>
<keyword evidence="6" id="KW-0406">Ion transport</keyword>
<dbReference type="EMBL" id="CP031337">
    <property type="protein sequence ID" value="AXK40365.1"/>
    <property type="molecule type" value="Genomic_DNA"/>
</dbReference>
<dbReference type="InterPro" id="IPR006036">
    <property type="entry name" value="K_uptake_TrkA"/>
</dbReference>
<dbReference type="Pfam" id="PF02080">
    <property type="entry name" value="TrkA_C"/>
    <property type="match status" value="2"/>
</dbReference>
<accession>A0A345Y8W3</accession>
<dbReference type="Pfam" id="PF02254">
    <property type="entry name" value="TrkA_N"/>
    <property type="match status" value="2"/>
</dbReference>
<dbReference type="OrthoDB" id="9775180at2"/>
<evidence type="ECO:0000313" key="10">
    <source>
        <dbReference type="Proteomes" id="UP000254537"/>
    </source>
</evidence>
<dbReference type="NCBIfam" id="NF007032">
    <property type="entry name" value="PRK09496.1-4"/>
    <property type="match status" value="1"/>
</dbReference>
<sequence>MKILILGAGQVGSTVAENLVSENNDITVVDLDAKLLKQLQDRLDIRTVAGNAAHPSVLQHAGAEDTDLMLALTRNDETNLVASKFASDLFNIPTCVARVRSSDYVEFGGDEDALVRFGVDHSICPEQLVTHQLSQLFEYPGALRVLDFAGGKVQLVVVRAIEGGLLVGKPLKRIRDDLPDAVDCRVCAIYRNDRLVIPDGDTVVADQDEVFFLAAREHIALVLREMRKSERPVKRVMIAGGGNVGFRLARLLESRYAVKLIESRPERSLWLAEHLSQTLVLHGEATDEELLEDEHVDEIDMFCALTNDDEDNIMSALLAKRLGAKRVAALVNRGSYVDLLEGNRIDVVVSPHLTTIGALLAYIRRGDVEAVHSLRRGAAEAMEVVVHGDRKTSKVVGRRLDEIAMPAGCHIGAIVRGETVAMAHHDLVVEDGDHLILFVAKKRLVKQVEKLIQARFGFF</sequence>
<dbReference type="SUPFAM" id="SSF116726">
    <property type="entry name" value="TrkA C-terminal domain-like"/>
    <property type="match status" value="2"/>
</dbReference>
<dbReference type="InterPro" id="IPR003148">
    <property type="entry name" value="RCK_N"/>
</dbReference>
<dbReference type="KEGG" id="ccah:DWG20_13525"/>
<evidence type="ECO:0000259" key="8">
    <source>
        <dbReference type="PROSITE" id="PS51202"/>
    </source>
</evidence>
<dbReference type="AlphaFoldDB" id="A0A345Y8W3"/>
<organism evidence="9 10">
    <name type="scientific">Crenobacter cavernae</name>
    <dbReference type="NCBI Taxonomy" id="2290923"/>
    <lineage>
        <taxon>Bacteria</taxon>
        <taxon>Pseudomonadati</taxon>
        <taxon>Pseudomonadota</taxon>
        <taxon>Betaproteobacteria</taxon>
        <taxon>Neisseriales</taxon>
        <taxon>Neisseriaceae</taxon>
        <taxon>Crenobacter</taxon>
    </lineage>
</organism>
<proteinExistence type="predicted"/>
<dbReference type="RefSeq" id="WP_115434292.1">
    <property type="nucleotide sequence ID" value="NZ_CP031337.1"/>
</dbReference>
<dbReference type="PANTHER" id="PTHR43833:SF5">
    <property type="entry name" value="TRK SYSTEM POTASSIUM UPTAKE PROTEIN TRKA"/>
    <property type="match status" value="1"/>
</dbReference>
<keyword evidence="3" id="KW-0633">Potassium transport</keyword>
<dbReference type="InterPro" id="IPR050721">
    <property type="entry name" value="Trk_Ktr_HKT_K-transport"/>
</dbReference>
<dbReference type="SUPFAM" id="SSF51735">
    <property type="entry name" value="NAD(P)-binding Rossmann-fold domains"/>
    <property type="match status" value="2"/>
</dbReference>
<dbReference type="NCBIfam" id="NF007031">
    <property type="entry name" value="PRK09496.1-2"/>
    <property type="match status" value="1"/>
</dbReference>
<evidence type="ECO:0000256" key="1">
    <source>
        <dbReference type="ARBA" id="ARBA00017378"/>
    </source>
</evidence>
<dbReference type="PRINTS" id="PR00335">
    <property type="entry name" value="KUPTAKETRKA"/>
</dbReference>
<dbReference type="GO" id="GO:0005886">
    <property type="term" value="C:plasma membrane"/>
    <property type="evidence" value="ECO:0007669"/>
    <property type="project" value="InterPro"/>
</dbReference>
<dbReference type="InterPro" id="IPR036721">
    <property type="entry name" value="RCK_C_sf"/>
</dbReference>
<keyword evidence="4" id="KW-0630">Potassium</keyword>
<gene>
    <name evidence="9" type="ORF">DWG20_13525</name>
</gene>
<dbReference type="Gene3D" id="3.40.50.720">
    <property type="entry name" value="NAD(P)-binding Rossmann-like Domain"/>
    <property type="match status" value="2"/>
</dbReference>
<feature type="domain" description="RCK C-terminal" evidence="8">
    <location>
        <begin position="369"/>
        <end position="454"/>
    </location>
</feature>
<keyword evidence="5" id="KW-0520">NAD</keyword>
<evidence type="ECO:0000313" key="9">
    <source>
        <dbReference type="EMBL" id="AXK40365.1"/>
    </source>
</evidence>
<reference evidence="9 10" key="1">
    <citation type="submission" date="2018-07" db="EMBL/GenBank/DDBJ databases">
        <title>Crenobacter cavernae sp. nov., isolated from a karst cave.</title>
        <authorList>
            <person name="Zhu H."/>
        </authorList>
    </citation>
    <scope>NUCLEOTIDE SEQUENCE [LARGE SCALE GENOMIC DNA]</scope>
    <source>
        <strain evidence="9 10">K1W11S-77</strain>
    </source>
</reference>
<evidence type="ECO:0000256" key="2">
    <source>
        <dbReference type="ARBA" id="ARBA00022448"/>
    </source>
</evidence>
<dbReference type="GO" id="GO:0015079">
    <property type="term" value="F:potassium ion transmembrane transporter activity"/>
    <property type="evidence" value="ECO:0007669"/>
    <property type="project" value="InterPro"/>
</dbReference>
<protein>
    <recommendedName>
        <fullName evidence="1">Trk system potassium uptake protein TrkA</fullName>
    </recommendedName>
</protein>
<evidence type="ECO:0000256" key="4">
    <source>
        <dbReference type="ARBA" id="ARBA00022958"/>
    </source>
</evidence>